<evidence type="ECO:0000313" key="3">
    <source>
        <dbReference type="Proteomes" id="UP000799764"/>
    </source>
</evidence>
<feature type="region of interest" description="Disordered" evidence="1">
    <location>
        <begin position="113"/>
        <end position="186"/>
    </location>
</feature>
<protein>
    <submittedName>
        <fullName evidence="2">Uncharacterized protein</fullName>
    </submittedName>
</protein>
<proteinExistence type="predicted"/>
<feature type="region of interest" description="Disordered" evidence="1">
    <location>
        <begin position="310"/>
        <end position="383"/>
    </location>
</feature>
<feature type="compositionally biased region" description="Low complexity" evidence="1">
    <location>
        <begin position="329"/>
        <end position="340"/>
    </location>
</feature>
<dbReference type="EMBL" id="MU001501">
    <property type="protein sequence ID" value="KAF2444569.1"/>
    <property type="molecule type" value="Genomic_DNA"/>
</dbReference>
<feature type="region of interest" description="Disordered" evidence="1">
    <location>
        <begin position="396"/>
        <end position="477"/>
    </location>
</feature>
<feature type="compositionally biased region" description="Basic and acidic residues" evidence="1">
    <location>
        <begin position="160"/>
        <end position="171"/>
    </location>
</feature>
<name>A0A9P4PKG3_9PLEO</name>
<sequence length="564" mass="61123">MSDNPTVQHTAFELCFGGDQRGPGANVTPDGSMHPRQVAMHQLLQNPSSTNDSMSHRVTTASTGSPRPETQNLSSGDDAMPSSSGVTDKVLVISCKLRDSPINAPQSFKLSENVRNNWEQDGDLSMGQMPTEDSSPPTLPGIGNSSSASVSKHIAPVDEQEVRNTRADRSEVPGTASTSVDPCPRSSADLEKNAMDVFFDKNPRGLTLAKEGVQNHKASVLQNGLPWHMQSLPGDVGLDVRLKGWSPVEVRTLLDENEDSWSITPINKEASEQFKGFDTSSENLAPDAVLLTGPAPLPYVVAPNGPCGTFRLKHDDPSKLTKHAPQKTSPRSLPASLPASKNEEPADRVPQTKRSLSPLARKETNGSPKRSASGSGILRLKRTDNVQNSVPVAATEAASEVDSFPESHVDSHRTATVTTATTTASPAAPAAPTTPAARRASRKSRGRHPFYPSSAAPTTRVPRRAPRQTRGPHPSRADNAILLTAYLHNWSYRRMSEEAVLVRHRTYDQIKQHFMNLQRSSEVGPGPKAADKGGRRWATLKLMQKRGVEEEFKERDGKAWAVDE</sequence>
<feature type="compositionally biased region" description="Polar residues" evidence="1">
    <location>
        <begin position="365"/>
        <end position="374"/>
    </location>
</feature>
<feature type="compositionally biased region" description="Low complexity" evidence="1">
    <location>
        <begin position="414"/>
        <end position="438"/>
    </location>
</feature>
<comment type="caution">
    <text evidence="2">The sequence shown here is derived from an EMBL/GenBank/DDBJ whole genome shotgun (WGS) entry which is preliminary data.</text>
</comment>
<feature type="region of interest" description="Disordered" evidence="1">
    <location>
        <begin position="46"/>
        <end position="85"/>
    </location>
</feature>
<dbReference type="Proteomes" id="UP000799764">
    <property type="component" value="Unassembled WGS sequence"/>
</dbReference>
<gene>
    <name evidence="2" type="ORF">P171DRAFT_444715</name>
</gene>
<evidence type="ECO:0000256" key="1">
    <source>
        <dbReference type="SAM" id="MobiDB-lite"/>
    </source>
</evidence>
<keyword evidence="3" id="KW-1185">Reference proteome</keyword>
<organism evidence="2 3">
    <name type="scientific">Karstenula rhodostoma CBS 690.94</name>
    <dbReference type="NCBI Taxonomy" id="1392251"/>
    <lineage>
        <taxon>Eukaryota</taxon>
        <taxon>Fungi</taxon>
        <taxon>Dikarya</taxon>
        <taxon>Ascomycota</taxon>
        <taxon>Pezizomycotina</taxon>
        <taxon>Dothideomycetes</taxon>
        <taxon>Pleosporomycetidae</taxon>
        <taxon>Pleosporales</taxon>
        <taxon>Massarineae</taxon>
        <taxon>Didymosphaeriaceae</taxon>
        <taxon>Karstenula</taxon>
    </lineage>
</organism>
<accession>A0A9P4PKG3</accession>
<dbReference type="OrthoDB" id="10678963at2759"/>
<dbReference type="AlphaFoldDB" id="A0A9P4PKG3"/>
<evidence type="ECO:0000313" key="2">
    <source>
        <dbReference type="EMBL" id="KAF2444569.1"/>
    </source>
</evidence>
<feature type="compositionally biased region" description="Basic residues" evidence="1">
    <location>
        <begin position="439"/>
        <end position="448"/>
    </location>
</feature>
<reference evidence="2" key="1">
    <citation type="journal article" date="2020" name="Stud. Mycol.">
        <title>101 Dothideomycetes genomes: a test case for predicting lifestyles and emergence of pathogens.</title>
        <authorList>
            <person name="Haridas S."/>
            <person name="Albert R."/>
            <person name="Binder M."/>
            <person name="Bloem J."/>
            <person name="Labutti K."/>
            <person name="Salamov A."/>
            <person name="Andreopoulos B."/>
            <person name="Baker S."/>
            <person name="Barry K."/>
            <person name="Bills G."/>
            <person name="Bluhm B."/>
            <person name="Cannon C."/>
            <person name="Castanera R."/>
            <person name="Culley D."/>
            <person name="Daum C."/>
            <person name="Ezra D."/>
            <person name="Gonzalez J."/>
            <person name="Henrissat B."/>
            <person name="Kuo A."/>
            <person name="Liang C."/>
            <person name="Lipzen A."/>
            <person name="Lutzoni F."/>
            <person name="Magnuson J."/>
            <person name="Mondo S."/>
            <person name="Nolan M."/>
            <person name="Ohm R."/>
            <person name="Pangilinan J."/>
            <person name="Park H.-J."/>
            <person name="Ramirez L."/>
            <person name="Alfaro M."/>
            <person name="Sun H."/>
            <person name="Tritt A."/>
            <person name="Yoshinaga Y."/>
            <person name="Zwiers L.-H."/>
            <person name="Turgeon B."/>
            <person name="Goodwin S."/>
            <person name="Spatafora J."/>
            <person name="Crous P."/>
            <person name="Grigoriev I."/>
        </authorList>
    </citation>
    <scope>NUCLEOTIDE SEQUENCE</scope>
    <source>
        <strain evidence="2">CBS 690.94</strain>
    </source>
</reference>